<feature type="compositionally biased region" description="Low complexity" evidence="1">
    <location>
        <begin position="699"/>
        <end position="722"/>
    </location>
</feature>
<protein>
    <recommendedName>
        <fullName evidence="2">Ral GTPase-activating protein subunit alpha/beta N-terminal domain-containing protein</fullName>
    </recommendedName>
</protein>
<feature type="region of interest" description="Disordered" evidence="1">
    <location>
        <begin position="690"/>
        <end position="725"/>
    </location>
</feature>
<evidence type="ECO:0000256" key="1">
    <source>
        <dbReference type="SAM" id="MobiDB-lite"/>
    </source>
</evidence>
<dbReference type="Pfam" id="PF20412">
    <property type="entry name" value="RALGAPB_N"/>
    <property type="match status" value="1"/>
</dbReference>
<comment type="caution">
    <text evidence="3">The sequence shown here is derived from an EMBL/GenBank/DDBJ whole genome shotgun (WGS) entry which is preliminary data.</text>
</comment>
<dbReference type="EMBL" id="RBNI01000870">
    <property type="protein sequence ID" value="RUP51238.1"/>
    <property type="molecule type" value="Genomic_DNA"/>
</dbReference>
<dbReference type="PANTHER" id="PTHR21344:SF1">
    <property type="entry name" value="RAL GTPASE-ACTIVATING PROTEIN SUBUNIT BETA"/>
    <property type="match status" value="1"/>
</dbReference>
<proteinExistence type="predicted"/>
<accession>A0A433DK37</accession>
<dbReference type="InterPro" id="IPR046859">
    <property type="entry name" value="RGPA/RALGAPB_N"/>
</dbReference>
<feature type="domain" description="Ral GTPase-activating protein subunit alpha/beta N-terminal" evidence="2">
    <location>
        <begin position="3"/>
        <end position="44"/>
    </location>
</feature>
<keyword evidence="4" id="KW-1185">Reference proteome</keyword>
<evidence type="ECO:0000313" key="4">
    <source>
        <dbReference type="Proteomes" id="UP000268093"/>
    </source>
</evidence>
<sequence length="822" mass="92178">MDVEIWETLKKCFARWVHRPQVIQQWNATALALTHRSIRFLYGPQEGIDMVNISVNGFNIGLDLPHEFVYPSWHRMIYLIPNPSKMSPGNSTLAIMGIGRIIDAFHYIGQTQQPGVAASSPKLATAPDGNTLLHMFGGWLFEACSSSSQDGRSEAFGILCRIFCKPQYRKPFLRTYIERFYAALAIGLRSDACLPTILMNSTHLFATDLDGVRMLVPDFVVGIKMVLPKLLPDFKCRVPIEDLRLAAIKVASTIMCLPNHFEKVSLKHGWDRGMQGVGDAVAGGEEQLLKYYILELLLTSLRTENSSYNLRYLLHLLNVYVIEDVPFCPGLVGTVVKLIQDKVGLARSLLLATKTCQILTMQLPTDVVLTAFDVLMDFVGLYDYVKRDSKVCSFPNQWDVDNTGVLDAFTHTVRHVNRMQPGNLKESIFTISQAQNYQLIVQAYDCMMRWILVGQWIVDDHDCYQAVIATLSRGITIFDRDDPSTQVDTQTEKKKRRDTAFPPTKQLFMARSSKTQLNANSNDANGTNGSSGTGGNRSNPMCHKKEEIAVKTAAEYCMSQFVNQLGNFPPWRDRIGPSRMSTMWDDLGLAKNQRRNHKTPRHREPNEDRSVDHEEGERAHLSAKNTVRYFILDGRVIVSVIDFVKHGRKGAKKCDDATIVKGNRDLPSVIAIFRDTTGKYSWTTTSQYVNQNAHRRTSSRSSSAPLPSSTTPSRPHTPQSTPQVVTFIPPVSIVRTGTPPPIDEDIKSTANVATVRAINEDEIPSIDKILKEGTDSWHAWKLVKDLTEKQKVAEAAVLKQKDAELNADYKAVPTAFNGDVDQ</sequence>
<feature type="compositionally biased region" description="Low complexity" evidence="1">
    <location>
        <begin position="518"/>
        <end position="528"/>
    </location>
</feature>
<organism evidence="3 4">
    <name type="scientific">Jimgerdemannia flammicorona</name>
    <dbReference type="NCBI Taxonomy" id="994334"/>
    <lineage>
        <taxon>Eukaryota</taxon>
        <taxon>Fungi</taxon>
        <taxon>Fungi incertae sedis</taxon>
        <taxon>Mucoromycota</taxon>
        <taxon>Mucoromycotina</taxon>
        <taxon>Endogonomycetes</taxon>
        <taxon>Endogonales</taxon>
        <taxon>Endogonaceae</taxon>
        <taxon>Jimgerdemannia</taxon>
    </lineage>
</organism>
<feature type="compositionally biased region" description="Basic and acidic residues" evidence="1">
    <location>
        <begin position="602"/>
        <end position="618"/>
    </location>
</feature>
<dbReference type="OrthoDB" id="1749473at2759"/>
<dbReference type="AlphaFoldDB" id="A0A433DK37"/>
<gene>
    <name evidence="3" type="ORF">BC936DRAFT_149275</name>
</gene>
<evidence type="ECO:0000313" key="3">
    <source>
        <dbReference type="EMBL" id="RUP51238.1"/>
    </source>
</evidence>
<feature type="compositionally biased region" description="Basic residues" evidence="1">
    <location>
        <begin position="592"/>
        <end position="601"/>
    </location>
</feature>
<feature type="region of interest" description="Disordered" evidence="1">
    <location>
        <begin position="480"/>
        <end position="541"/>
    </location>
</feature>
<reference evidence="3 4" key="1">
    <citation type="journal article" date="2018" name="New Phytol.">
        <title>Phylogenomics of Endogonaceae and evolution of mycorrhizas within Mucoromycota.</title>
        <authorList>
            <person name="Chang Y."/>
            <person name="Desiro A."/>
            <person name="Na H."/>
            <person name="Sandor L."/>
            <person name="Lipzen A."/>
            <person name="Clum A."/>
            <person name="Barry K."/>
            <person name="Grigoriev I.V."/>
            <person name="Martin F.M."/>
            <person name="Stajich J.E."/>
            <person name="Smith M.E."/>
            <person name="Bonito G."/>
            <person name="Spatafora J.W."/>
        </authorList>
    </citation>
    <scope>NUCLEOTIDE SEQUENCE [LARGE SCALE GENOMIC DNA]</scope>
    <source>
        <strain evidence="3 4">GMNB39</strain>
    </source>
</reference>
<dbReference type="Proteomes" id="UP000268093">
    <property type="component" value="Unassembled WGS sequence"/>
</dbReference>
<name>A0A433DK37_9FUNG</name>
<dbReference type="GO" id="GO:0005096">
    <property type="term" value="F:GTPase activator activity"/>
    <property type="evidence" value="ECO:0007669"/>
    <property type="project" value="InterPro"/>
</dbReference>
<dbReference type="InterPro" id="IPR039930">
    <property type="entry name" value="RALGAPB"/>
</dbReference>
<feature type="region of interest" description="Disordered" evidence="1">
    <location>
        <begin position="589"/>
        <end position="618"/>
    </location>
</feature>
<dbReference type="PANTHER" id="PTHR21344">
    <property type="entry name" value="RAL GTPASE-ACTIVATING PROTEIN SUBUNIT BETA"/>
    <property type="match status" value="1"/>
</dbReference>
<evidence type="ECO:0000259" key="2">
    <source>
        <dbReference type="Pfam" id="PF20412"/>
    </source>
</evidence>